<dbReference type="PANTHER" id="PTHR43900">
    <property type="entry name" value="GLUTATHIONE S-TRANSFERASE RHO"/>
    <property type="match status" value="1"/>
</dbReference>
<dbReference type="PANTHER" id="PTHR43900:SF62">
    <property type="entry name" value="GLUTATHIONE S-TRANSFERASE F4"/>
    <property type="match status" value="1"/>
</dbReference>
<dbReference type="Pfam" id="PF00043">
    <property type="entry name" value="GST_C"/>
    <property type="match status" value="1"/>
</dbReference>
<evidence type="ECO:0000256" key="1">
    <source>
        <dbReference type="ARBA" id="ARBA00004514"/>
    </source>
</evidence>
<dbReference type="Pfam" id="PF02798">
    <property type="entry name" value="GST_N"/>
    <property type="match status" value="1"/>
</dbReference>
<dbReference type="SFLD" id="SFLDG00358">
    <property type="entry name" value="Main_(cytGST)"/>
    <property type="match status" value="1"/>
</dbReference>
<evidence type="ECO:0000256" key="2">
    <source>
        <dbReference type="ARBA" id="ARBA00010128"/>
    </source>
</evidence>
<name>A0A078F0A5_BRANA</name>
<dbReference type="GO" id="GO:0043295">
    <property type="term" value="F:glutathione binding"/>
    <property type="evidence" value="ECO:0000318"/>
    <property type="project" value="GO_Central"/>
</dbReference>
<dbReference type="SUPFAM" id="SSF52833">
    <property type="entry name" value="Thioredoxin-like"/>
    <property type="match status" value="1"/>
</dbReference>
<dbReference type="InterPro" id="IPR010987">
    <property type="entry name" value="Glutathione-S-Trfase_C-like"/>
</dbReference>
<evidence type="ECO:0000256" key="6">
    <source>
        <dbReference type="ARBA" id="ARBA00022679"/>
    </source>
</evidence>
<dbReference type="GO" id="GO:0004364">
    <property type="term" value="F:glutathione transferase activity"/>
    <property type="evidence" value="ECO:0000318"/>
    <property type="project" value="GO_Central"/>
</dbReference>
<organism evidence="10 11">
    <name type="scientific">Brassica napus</name>
    <name type="common">Rape</name>
    <dbReference type="NCBI Taxonomy" id="3708"/>
    <lineage>
        <taxon>Eukaryota</taxon>
        <taxon>Viridiplantae</taxon>
        <taxon>Streptophyta</taxon>
        <taxon>Embryophyta</taxon>
        <taxon>Tracheophyta</taxon>
        <taxon>Spermatophyta</taxon>
        <taxon>Magnoliopsida</taxon>
        <taxon>eudicotyledons</taxon>
        <taxon>Gunneridae</taxon>
        <taxon>Pentapetalae</taxon>
        <taxon>rosids</taxon>
        <taxon>malvids</taxon>
        <taxon>Brassicales</taxon>
        <taxon>Brassicaceae</taxon>
        <taxon>Brassiceae</taxon>
        <taxon>Brassica</taxon>
    </lineage>
</organism>
<dbReference type="CDD" id="cd03187">
    <property type="entry name" value="GST_C_Phi"/>
    <property type="match status" value="1"/>
</dbReference>
<dbReference type="InterPro" id="IPR036249">
    <property type="entry name" value="Thioredoxin-like_sf"/>
</dbReference>
<dbReference type="Gene3D" id="1.20.1050.10">
    <property type="match status" value="1"/>
</dbReference>
<dbReference type="PaxDb" id="3708-A0A078F0A5"/>
<dbReference type="STRING" id="3708.A0A078F0A5"/>
<evidence type="ECO:0000256" key="5">
    <source>
        <dbReference type="ARBA" id="ARBA00022575"/>
    </source>
</evidence>
<dbReference type="SFLD" id="SFLDS00019">
    <property type="entry name" value="Glutathione_Transferase_(cytos"/>
    <property type="match status" value="1"/>
</dbReference>
<evidence type="ECO:0000256" key="7">
    <source>
        <dbReference type="ARBA" id="ARBA00047960"/>
    </source>
</evidence>
<dbReference type="Gramene" id="CDY07850">
    <property type="protein sequence ID" value="CDY07850"/>
    <property type="gene ID" value="GSBRNA2T00125011001"/>
</dbReference>
<comment type="catalytic activity">
    <reaction evidence="7">
        <text>RX + glutathione = an S-substituted glutathione + a halide anion + H(+)</text>
        <dbReference type="Rhea" id="RHEA:16437"/>
        <dbReference type="ChEBI" id="CHEBI:15378"/>
        <dbReference type="ChEBI" id="CHEBI:16042"/>
        <dbReference type="ChEBI" id="CHEBI:17792"/>
        <dbReference type="ChEBI" id="CHEBI:57925"/>
        <dbReference type="ChEBI" id="CHEBI:90779"/>
        <dbReference type="EC" id="2.5.1.18"/>
    </reaction>
</comment>
<dbReference type="InterPro" id="IPR040079">
    <property type="entry name" value="Glutathione_S-Trfase"/>
</dbReference>
<dbReference type="InterPro" id="IPR034347">
    <property type="entry name" value="GST_Phi_C"/>
</dbReference>
<evidence type="ECO:0000256" key="3">
    <source>
        <dbReference type="ARBA" id="ARBA00012452"/>
    </source>
</evidence>
<dbReference type="EMBL" id="LK031981">
    <property type="protein sequence ID" value="CDY07850.1"/>
    <property type="molecule type" value="Genomic_DNA"/>
</dbReference>
<dbReference type="FunFam" id="3.40.30.10:FF:000016">
    <property type="entry name" value="Glutathione S-transferase F2"/>
    <property type="match status" value="1"/>
</dbReference>
<feature type="domain" description="GST N-terminal" evidence="8">
    <location>
        <begin position="120"/>
        <end position="201"/>
    </location>
</feature>
<dbReference type="InterPro" id="IPR004045">
    <property type="entry name" value="Glutathione_S-Trfase_N"/>
</dbReference>
<dbReference type="SFLD" id="SFLDG01154">
    <property type="entry name" value="Main.5:_Phi-like"/>
    <property type="match status" value="1"/>
</dbReference>
<dbReference type="AlphaFoldDB" id="A0A078F0A5"/>
<evidence type="ECO:0000259" key="8">
    <source>
        <dbReference type="PROSITE" id="PS50404"/>
    </source>
</evidence>
<dbReference type="GO" id="GO:0006749">
    <property type="term" value="P:glutathione metabolic process"/>
    <property type="evidence" value="ECO:0000318"/>
    <property type="project" value="GO_Central"/>
</dbReference>
<reference evidence="10 11" key="1">
    <citation type="journal article" date="2014" name="Science">
        <title>Plant genetics. Early allopolyploid evolution in the post-Neolithic Brassica napus oilseed genome.</title>
        <authorList>
            <person name="Chalhoub B."/>
            <person name="Denoeud F."/>
            <person name="Liu S."/>
            <person name="Parkin I.A."/>
            <person name="Tang H."/>
            <person name="Wang X."/>
            <person name="Chiquet J."/>
            <person name="Belcram H."/>
            <person name="Tong C."/>
            <person name="Samans B."/>
            <person name="Correa M."/>
            <person name="Da Silva C."/>
            <person name="Just J."/>
            <person name="Falentin C."/>
            <person name="Koh C.S."/>
            <person name="Le Clainche I."/>
            <person name="Bernard M."/>
            <person name="Bento P."/>
            <person name="Noel B."/>
            <person name="Labadie K."/>
            <person name="Alberti A."/>
            <person name="Charles M."/>
            <person name="Arnaud D."/>
            <person name="Guo H."/>
            <person name="Daviaud C."/>
            <person name="Alamery S."/>
            <person name="Jabbari K."/>
            <person name="Zhao M."/>
            <person name="Edger P.P."/>
            <person name="Chelaifa H."/>
            <person name="Tack D."/>
            <person name="Lassalle G."/>
            <person name="Mestiri I."/>
            <person name="Schnel N."/>
            <person name="Le Paslier M.C."/>
            <person name="Fan G."/>
            <person name="Renault V."/>
            <person name="Bayer P.E."/>
            <person name="Golicz A.A."/>
            <person name="Manoli S."/>
            <person name="Lee T.H."/>
            <person name="Thi V.H."/>
            <person name="Chalabi S."/>
            <person name="Hu Q."/>
            <person name="Fan C."/>
            <person name="Tollenaere R."/>
            <person name="Lu Y."/>
            <person name="Battail C."/>
            <person name="Shen J."/>
            <person name="Sidebottom C.H."/>
            <person name="Wang X."/>
            <person name="Canaguier A."/>
            <person name="Chauveau A."/>
            <person name="Berard A."/>
            <person name="Deniot G."/>
            <person name="Guan M."/>
            <person name="Liu Z."/>
            <person name="Sun F."/>
            <person name="Lim Y.P."/>
            <person name="Lyons E."/>
            <person name="Town C.D."/>
            <person name="Bancroft I."/>
            <person name="Wang X."/>
            <person name="Meng J."/>
            <person name="Ma J."/>
            <person name="Pires J.C."/>
            <person name="King G.J."/>
            <person name="Brunel D."/>
            <person name="Delourme R."/>
            <person name="Renard M."/>
            <person name="Aury J.M."/>
            <person name="Adams K.L."/>
            <person name="Batley J."/>
            <person name="Snowdon R.J."/>
            <person name="Tost J."/>
            <person name="Edwards D."/>
            <person name="Zhou Y."/>
            <person name="Hua W."/>
            <person name="Sharpe A.G."/>
            <person name="Paterson A.H."/>
            <person name="Guan C."/>
            <person name="Wincker P."/>
        </authorList>
    </citation>
    <scope>NUCLEOTIDE SEQUENCE [LARGE SCALE GENOMIC DNA]</scope>
    <source>
        <strain evidence="11">cv. Darmor-bzh</strain>
    </source>
</reference>
<evidence type="ECO:0000256" key="4">
    <source>
        <dbReference type="ARBA" id="ARBA00022490"/>
    </source>
</evidence>
<dbReference type="GO" id="GO:0005829">
    <property type="term" value="C:cytosol"/>
    <property type="evidence" value="ECO:0007669"/>
    <property type="project" value="UniProtKB-SubCell"/>
</dbReference>
<comment type="similarity">
    <text evidence="2">Belongs to the GST superfamily. Phi family.</text>
</comment>
<evidence type="ECO:0000313" key="10">
    <source>
        <dbReference type="EMBL" id="CDY07850.1"/>
    </source>
</evidence>
<keyword evidence="11" id="KW-1185">Reference proteome</keyword>
<dbReference type="InterPro" id="IPR004046">
    <property type="entry name" value="GST_C"/>
</dbReference>
<accession>A0A078F0A5</accession>
<keyword evidence="4" id="KW-0963">Cytoplasm</keyword>
<dbReference type="InterPro" id="IPR036282">
    <property type="entry name" value="Glutathione-S-Trfase_C_sf"/>
</dbReference>
<dbReference type="GO" id="GO:0009407">
    <property type="term" value="P:toxin catabolic process"/>
    <property type="evidence" value="ECO:0007669"/>
    <property type="project" value="UniProtKB-ARBA"/>
</dbReference>
<dbReference type="PROSITE" id="PS50404">
    <property type="entry name" value="GST_NTER"/>
    <property type="match status" value="1"/>
</dbReference>
<dbReference type="SUPFAM" id="SSF47616">
    <property type="entry name" value="GST C-terminal domain-like"/>
    <property type="match status" value="1"/>
</dbReference>
<gene>
    <name evidence="10" type="primary">BnaC03g47720D</name>
    <name evidence="10" type="ORF">GSBRNA2T00125011001</name>
</gene>
<evidence type="ECO:0000259" key="9">
    <source>
        <dbReference type="PROSITE" id="PS50405"/>
    </source>
</evidence>
<evidence type="ECO:0000313" key="11">
    <source>
        <dbReference type="Proteomes" id="UP000028999"/>
    </source>
</evidence>
<keyword evidence="6" id="KW-0808">Transferase</keyword>
<dbReference type="GO" id="GO:0005737">
    <property type="term" value="C:cytoplasm"/>
    <property type="evidence" value="ECO:0000318"/>
    <property type="project" value="GO_Central"/>
</dbReference>
<protein>
    <recommendedName>
        <fullName evidence="3">glutathione transferase</fullName>
        <ecNumber evidence="3">2.5.1.18</ecNumber>
    </recommendedName>
</protein>
<comment type="subcellular location">
    <subcellularLocation>
        <location evidence="1">Cytoplasm</location>
        <location evidence="1">Cytosol</location>
    </subcellularLocation>
</comment>
<dbReference type="Proteomes" id="UP000028999">
    <property type="component" value="Unassembled WGS sequence"/>
</dbReference>
<dbReference type="Gene3D" id="3.40.30.10">
    <property type="entry name" value="Glutaredoxin"/>
    <property type="match status" value="1"/>
</dbReference>
<proteinExistence type="inferred from homology"/>
<dbReference type="EC" id="2.5.1.18" evidence="3"/>
<keyword evidence="5" id="KW-0216">Detoxification</keyword>
<dbReference type="CDD" id="cd03053">
    <property type="entry name" value="GST_N_Phi"/>
    <property type="match status" value="1"/>
</dbReference>
<dbReference type="FunFam" id="1.20.1050.10:FF:000004">
    <property type="entry name" value="Glutathione S-transferase F2"/>
    <property type="match status" value="1"/>
</dbReference>
<dbReference type="PROSITE" id="PS50405">
    <property type="entry name" value="GST_CTER"/>
    <property type="match status" value="1"/>
</dbReference>
<feature type="domain" description="GST C-terminal" evidence="9">
    <location>
        <begin position="209"/>
        <end position="333"/>
    </location>
</feature>
<sequence length="333" mass="38487">MLSVPSPNYAFLTSISSVNISHKCVREQMMIRRFNTTPKQALHHSLSSCIILYEYIYSKEDNETGCHFIPHVTDCGFAVIMEDDERFETLETIVRRRYCVEESTLMVITYGIPDWMLSLKGYKVHGDPFSTNTRRVLAVLLEKGISYEPITVDLKTGEHKRESYLSLNPFGQVPVFEDGNIKLCESRAITQYIAYVHSSRGTQLLNLQSHKTMATLTMWMEFEAHQFDPFASVLTWEQVIKPIYGLETDQTVVEENETGLENVLNVYEKRLQESRFLACNTFTLVDLHHLPNIQYLLGTPTKKLFENRPKVRTWVDDITGREAWKLACDHDKS</sequence>